<name>A0A7H0H1X2_9BACT</name>
<geneLocation type="plasmid" evidence="1 2">
    <name>p_unnamed4</name>
</geneLocation>
<proteinExistence type="predicted"/>
<organism evidence="1 2">
    <name type="scientific">Hymenobacter qilianensis</name>
    <dbReference type="NCBI Taxonomy" id="1385715"/>
    <lineage>
        <taxon>Bacteria</taxon>
        <taxon>Pseudomonadati</taxon>
        <taxon>Bacteroidota</taxon>
        <taxon>Cytophagia</taxon>
        <taxon>Cytophagales</taxon>
        <taxon>Hymenobacteraceae</taxon>
        <taxon>Hymenobacter</taxon>
    </lineage>
</organism>
<dbReference type="Proteomes" id="UP000516093">
    <property type="component" value="Plasmid p_unnamed4"/>
</dbReference>
<dbReference type="KEGG" id="hqi:H9L05_22775"/>
<sequence length="77" mass="8459">MPASVLKVKAQIGMMRQPNNVGVRNNAYGFMLYRYPLDPARGFDLARNSFASAVAVLAQLTGHVPREVRVVKLTEVG</sequence>
<keyword evidence="2" id="KW-1185">Reference proteome</keyword>
<evidence type="ECO:0000313" key="1">
    <source>
        <dbReference type="EMBL" id="QNP54538.1"/>
    </source>
</evidence>
<keyword evidence="1" id="KW-0614">Plasmid</keyword>
<gene>
    <name evidence="1" type="ORF">H9L05_22775</name>
</gene>
<evidence type="ECO:0000313" key="2">
    <source>
        <dbReference type="Proteomes" id="UP000516093"/>
    </source>
</evidence>
<protein>
    <submittedName>
        <fullName evidence="1">Uncharacterized protein</fullName>
    </submittedName>
</protein>
<reference evidence="1 2" key="1">
    <citation type="submission" date="2020-08" db="EMBL/GenBank/DDBJ databases">
        <title>Genome sequence of Hymenobacter qilianensis JCM 19763T.</title>
        <authorList>
            <person name="Hyun D.-W."/>
            <person name="Bae J.-W."/>
        </authorList>
    </citation>
    <scope>NUCLEOTIDE SEQUENCE [LARGE SCALE GENOMIC DNA]</scope>
    <source>
        <strain evidence="1 2">JCM 19763</strain>
        <plasmid evidence="1 2">p_unnamed4</plasmid>
    </source>
</reference>
<dbReference type="AlphaFoldDB" id="A0A7H0H1X2"/>
<dbReference type="RefSeq" id="WP_187734697.1">
    <property type="nucleotide sequence ID" value="NZ_CP060788.1"/>
</dbReference>
<accession>A0A7H0H1X2</accession>
<dbReference type="EMBL" id="CP060788">
    <property type="protein sequence ID" value="QNP54538.1"/>
    <property type="molecule type" value="Genomic_DNA"/>
</dbReference>